<dbReference type="GO" id="GO:0006351">
    <property type="term" value="P:DNA-templated transcription"/>
    <property type="evidence" value="ECO:0007669"/>
    <property type="project" value="TreeGrafter"/>
</dbReference>
<evidence type="ECO:0000256" key="1">
    <source>
        <dbReference type="ARBA" id="ARBA00009437"/>
    </source>
</evidence>
<dbReference type="PRINTS" id="PR00039">
    <property type="entry name" value="HTHLYSR"/>
</dbReference>
<dbReference type="Pfam" id="PF00126">
    <property type="entry name" value="HTH_1"/>
    <property type="match status" value="1"/>
</dbReference>
<keyword evidence="2" id="KW-0805">Transcription regulation</keyword>
<comment type="caution">
    <text evidence="6">The sequence shown here is derived from an EMBL/GenBank/DDBJ whole genome shotgun (WGS) entry which is preliminary data.</text>
</comment>
<dbReference type="InterPro" id="IPR058163">
    <property type="entry name" value="LysR-type_TF_proteobact-type"/>
</dbReference>
<evidence type="ECO:0000259" key="5">
    <source>
        <dbReference type="PROSITE" id="PS50931"/>
    </source>
</evidence>
<dbReference type="InterPro" id="IPR005119">
    <property type="entry name" value="LysR_subst-bd"/>
</dbReference>
<keyword evidence="4" id="KW-0804">Transcription</keyword>
<keyword evidence="3" id="KW-0238">DNA-binding</keyword>
<dbReference type="GO" id="GO:0043565">
    <property type="term" value="F:sequence-specific DNA binding"/>
    <property type="evidence" value="ECO:0007669"/>
    <property type="project" value="TreeGrafter"/>
</dbReference>
<dbReference type="EMBL" id="JAAQPH010000032">
    <property type="protein sequence ID" value="NIA72090.1"/>
    <property type="molecule type" value="Genomic_DNA"/>
</dbReference>
<dbReference type="Pfam" id="PF03466">
    <property type="entry name" value="LysR_substrate"/>
    <property type="match status" value="1"/>
</dbReference>
<dbReference type="PANTHER" id="PTHR30537:SF26">
    <property type="entry name" value="GLYCINE CLEAVAGE SYSTEM TRANSCRIPTIONAL ACTIVATOR"/>
    <property type="match status" value="1"/>
</dbReference>
<dbReference type="SUPFAM" id="SSF46785">
    <property type="entry name" value="Winged helix' DNA-binding domain"/>
    <property type="match status" value="1"/>
</dbReference>
<dbReference type="PANTHER" id="PTHR30537">
    <property type="entry name" value="HTH-TYPE TRANSCRIPTIONAL REGULATOR"/>
    <property type="match status" value="1"/>
</dbReference>
<evidence type="ECO:0000256" key="3">
    <source>
        <dbReference type="ARBA" id="ARBA00023125"/>
    </source>
</evidence>
<dbReference type="GO" id="GO:0003700">
    <property type="term" value="F:DNA-binding transcription factor activity"/>
    <property type="evidence" value="ECO:0007669"/>
    <property type="project" value="InterPro"/>
</dbReference>
<name>A0A967KGE9_9PROT</name>
<evidence type="ECO:0000256" key="2">
    <source>
        <dbReference type="ARBA" id="ARBA00023015"/>
    </source>
</evidence>
<accession>A0A967KGE9</accession>
<evidence type="ECO:0000256" key="4">
    <source>
        <dbReference type="ARBA" id="ARBA00023163"/>
    </source>
</evidence>
<gene>
    <name evidence="6" type="ORF">HBA54_26210</name>
</gene>
<organism evidence="6 7">
    <name type="scientific">Pelagibius litoralis</name>
    <dbReference type="NCBI Taxonomy" id="374515"/>
    <lineage>
        <taxon>Bacteria</taxon>
        <taxon>Pseudomonadati</taxon>
        <taxon>Pseudomonadota</taxon>
        <taxon>Alphaproteobacteria</taxon>
        <taxon>Rhodospirillales</taxon>
        <taxon>Rhodovibrionaceae</taxon>
        <taxon>Pelagibius</taxon>
    </lineage>
</organism>
<evidence type="ECO:0000313" key="7">
    <source>
        <dbReference type="Proteomes" id="UP000761264"/>
    </source>
</evidence>
<evidence type="ECO:0000313" key="6">
    <source>
        <dbReference type="EMBL" id="NIA72090.1"/>
    </source>
</evidence>
<dbReference type="AlphaFoldDB" id="A0A967KGE9"/>
<reference evidence="6" key="1">
    <citation type="submission" date="2020-03" db="EMBL/GenBank/DDBJ databases">
        <title>Genome of Pelagibius litoralis DSM 21314T.</title>
        <authorList>
            <person name="Wang G."/>
        </authorList>
    </citation>
    <scope>NUCLEOTIDE SEQUENCE</scope>
    <source>
        <strain evidence="6">DSM 21314</strain>
    </source>
</reference>
<sequence>MEAAERTSFAGAADTLNVTQAAVSKQMATLEDRLDTALFVREHRSVAVTAAGRAYLPIAKRVLALLEAGLDEATALSSRRAIKVEVDYEFLDLVVAPRLDQLRAEMPGTDITFVPTVPGRQVRQSDLAITYGHPRPGAALAERLCGFTVFPVISPSLLETTNDPFKTLPLLHDLDSYWWDAFLRAESVTRFDQGIVLGNGALAIRAAIAGHGIAIGDNVLCADALKSGDLVRVGKVTFSGRDDYWLSQHPDMQGDSIAVAFRNWLGAEVAQLI</sequence>
<dbReference type="InterPro" id="IPR000847">
    <property type="entry name" value="LysR_HTH_N"/>
</dbReference>
<keyword evidence="7" id="KW-1185">Reference proteome</keyword>
<dbReference type="Proteomes" id="UP000761264">
    <property type="component" value="Unassembled WGS sequence"/>
</dbReference>
<proteinExistence type="inferred from homology"/>
<protein>
    <submittedName>
        <fullName evidence="6">LysR family transcriptional regulator</fullName>
    </submittedName>
</protein>
<dbReference type="InterPro" id="IPR036390">
    <property type="entry name" value="WH_DNA-bd_sf"/>
</dbReference>
<comment type="similarity">
    <text evidence="1">Belongs to the LysR transcriptional regulatory family.</text>
</comment>
<feature type="domain" description="HTH lysR-type" evidence="5">
    <location>
        <begin position="1"/>
        <end position="49"/>
    </location>
</feature>
<dbReference type="InterPro" id="IPR036388">
    <property type="entry name" value="WH-like_DNA-bd_sf"/>
</dbReference>
<dbReference type="SUPFAM" id="SSF53850">
    <property type="entry name" value="Periplasmic binding protein-like II"/>
    <property type="match status" value="1"/>
</dbReference>
<dbReference type="PROSITE" id="PS50931">
    <property type="entry name" value="HTH_LYSR"/>
    <property type="match status" value="1"/>
</dbReference>
<dbReference type="Gene3D" id="3.40.190.10">
    <property type="entry name" value="Periplasmic binding protein-like II"/>
    <property type="match status" value="2"/>
</dbReference>
<dbReference type="Gene3D" id="1.10.10.10">
    <property type="entry name" value="Winged helix-like DNA-binding domain superfamily/Winged helix DNA-binding domain"/>
    <property type="match status" value="1"/>
</dbReference>